<sequence length="122" mass="13122">MCNRLHTLVFRKIDARDEPIVLGEKGRVFWLDEFSGGLTVLSHVLHLLNSSQPAVRQDPVGPVGPVEASVYSDDTSFILAVTSCGGVLRGGTVKNALNAIRRPFKARPSGVVLVSPDEARAT</sequence>
<proteinExistence type="predicted"/>
<organism evidence="1 2">
    <name type="scientific">Liparis tanakae</name>
    <name type="common">Tanaka's snailfish</name>
    <dbReference type="NCBI Taxonomy" id="230148"/>
    <lineage>
        <taxon>Eukaryota</taxon>
        <taxon>Metazoa</taxon>
        <taxon>Chordata</taxon>
        <taxon>Craniata</taxon>
        <taxon>Vertebrata</taxon>
        <taxon>Euteleostomi</taxon>
        <taxon>Actinopterygii</taxon>
        <taxon>Neopterygii</taxon>
        <taxon>Teleostei</taxon>
        <taxon>Neoteleostei</taxon>
        <taxon>Acanthomorphata</taxon>
        <taxon>Eupercaria</taxon>
        <taxon>Perciformes</taxon>
        <taxon>Cottioidei</taxon>
        <taxon>Cottales</taxon>
        <taxon>Liparidae</taxon>
        <taxon>Liparis</taxon>
    </lineage>
</organism>
<evidence type="ECO:0000313" key="1">
    <source>
        <dbReference type="EMBL" id="TNN82989.1"/>
    </source>
</evidence>
<comment type="caution">
    <text evidence="1">The sequence shown here is derived from an EMBL/GenBank/DDBJ whole genome shotgun (WGS) entry which is preliminary data.</text>
</comment>
<keyword evidence="2" id="KW-1185">Reference proteome</keyword>
<name>A0A4Z2IYD3_9TELE</name>
<evidence type="ECO:0000313" key="2">
    <source>
        <dbReference type="Proteomes" id="UP000314294"/>
    </source>
</evidence>
<dbReference type="EMBL" id="SRLO01000035">
    <property type="protein sequence ID" value="TNN82989.1"/>
    <property type="molecule type" value="Genomic_DNA"/>
</dbReference>
<accession>A0A4Z2IYD3</accession>
<reference evidence="1 2" key="1">
    <citation type="submission" date="2019-03" db="EMBL/GenBank/DDBJ databases">
        <title>First draft genome of Liparis tanakae, snailfish: a comprehensive survey of snailfish specific genes.</title>
        <authorList>
            <person name="Kim W."/>
            <person name="Song I."/>
            <person name="Jeong J.-H."/>
            <person name="Kim D."/>
            <person name="Kim S."/>
            <person name="Ryu S."/>
            <person name="Song J.Y."/>
            <person name="Lee S.K."/>
        </authorList>
    </citation>
    <scope>NUCLEOTIDE SEQUENCE [LARGE SCALE GENOMIC DNA]</scope>
    <source>
        <tissue evidence="1">Muscle</tissue>
    </source>
</reference>
<dbReference type="Proteomes" id="UP000314294">
    <property type="component" value="Unassembled WGS sequence"/>
</dbReference>
<gene>
    <name evidence="1" type="ORF">EYF80_006596</name>
</gene>
<protein>
    <submittedName>
        <fullName evidence="1">Uncharacterized protein</fullName>
    </submittedName>
</protein>
<dbReference type="AlphaFoldDB" id="A0A4Z2IYD3"/>